<dbReference type="SUPFAM" id="SSF55797">
    <property type="entry name" value="PR-1-like"/>
    <property type="match status" value="1"/>
</dbReference>
<sequence>MRVFLAIIVILTSQQGVSHTNDFESFPSKNRHIIIVNASECRMAANFRAAFDDFHNDLRQNVSRGVQYNSKSFQKRLMYGLIYDCYLEKIAANETTNPGSAGSYGVVNFTMKYTKSVLKAVKKGLESLLNNTKALNQVIYPKATRFGCWGVLRGNRTAQVACVYDKKAEMNSLITKEACTTNENCTYYNGSTCLWNLCYAEQF</sequence>
<reference evidence="3" key="1">
    <citation type="journal article" date="2015" name="Nat. Genet.">
        <title>The genome and transcriptome of the zoonotic hookworm Ancylostoma ceylanicum identify infection-specific gene families.</title>
        <authorList>
            <person name="Schwarz E.M."/>
            <person name="Hu Y."/>
            <person name="Antoshechkin I."/>
            <person name="Miller M.M."/>
            <person name="Sternberg P.W."/>
            <person name="Aroian R.V."/>
        </authorList>
    </citation>
    <scope>NUCLEOTIDE SEQUENCE</scope>
    <source>
        <strain evidence="3">HY135</strain>
    </source>
</reference>
<dbReference type="EMBL" id="JARK01001437">
    <property type="protein sequence ID" value="EYC02232.1"/>
    <property type="molecule type" value="Genomic_DNA"/>
</dbReference>
<keyword evidence="1" id="KW-0732">Signal</keyword>
<proteinExistence type="predicted"/>
<evidence type="ECO:0008006" key="4">
    <source>
        <dbReference type="Google" id="ProtNLM"/>
    </source>
</evidence>
<organism evidence="2 3">
    <name type="scientific">Ancylostoma ceylanicum</name>
    <dbReference type="NCBI Taxonomy" id="53326"/>
    <lineage>
        <taxon>Eukaryota</taxon>
        <taxon>Metazoa</taxon>
        <taxon>Ecdysozoa</taxon>
        <taxon>Nematoda</taxon>
        <taxon>Chromadorea</taxon>
        <taxon>Rhabditida</taxon>
        <taxon>Rhabditina</taxon>
        <taxon>Rhabditomorpha</taxon>
        <taxon>Strongyloidea</taxon>
        <taxon>Ancylostomatidae</taxon>
        <taxon>Ancylostomatinae</taxon>
        <taxon>Ancylostoma</taxon>
    </lineage>
</organism>
<name>A0A016THU8_9BILA</name>
<dbReference type="Gene3D" id="3.40.33.10">
    <property type="entry name" value="CAP"/>
    <property type="match status" value="1"/>
</dbReference>
<feature type="signal peptide" evidence="1">
    <location>
        <begin position="1"/>
        <end position="19"/>
    </location>
</feature>
<protein>
    <recommendedName>
        <fullName evidence="4">SCP domain-containing protein</fullName>
    </recommendedName>
</protein>
<dbReference type="STRING" id="53326.A0A016THU8"/>
<evidence type="ECO:0000256" key="1">
    <source>
        <dbReference type="SAM" id="SignalP"/>
    </source>
</evidence>
<keyword evidence="3" id="KW-1185">Reference proteome</keyword>
<evidence type="ECO:0000313" key="2">
    <source>
        <dbReference type="EMBL" id="EYC02232.1"/>
    </source>
</evidence>
<accession>A0A016THU8</accession>
<gene>
    <name evidence="2" type="primary">Acey_s0101.g3381</name>
    <name evidence="2" type="ORF">Y032_0101g3381</name>
</gene>
<evidence type="ECO:0000313" key="3">
    <source>
        <dbReference type="Proteomes" id="UP000024635"/>
    </source>
</evidence>
<comment type="caution">
    <text evidence="2">The sequence shown here is derived from an EMBL/GenBank/DDBJ whole genome shotgun (WGS) entry which is preliminary data.</text>
</comment>
<feature type="chain" id="PRO_5001491119" description="SCP domain-containing protein" evidence="1">
    <location>
        <begin position="20"/>
        <end position="203"/>
    </location>
</feature>
<dbReference type="InterPro" id="IPR035940">
    <property type="entry name" value="CAP_sf"/>
</dbReference>
<dbReference type="AlphaFoldDB" id="A0A016THU8"/>
<dbReference type="OrthoDB" id="5877612at2759"/>
<dbReference type="Proteomes" id="UP000024635">
    <property type="component" value="Unassembled WGS sequence"/>
</dbReference>